<comment type="caution">
    <text evidence="3">The sequence shown here is derived from an EMBL/GenBank/DDBJ whole genome shotgun (WGS) entry which is preliminary data.</text>
</comment>
<feature type="active site" description="Proton acceptor" evidence="2">
    <location>
        <position position="62"/>
    </location>
</feature>
<keyword evidence="1 2" id="KW-0808">Transferase</keyword>
<evidence type="ECO:0000256" key="1">
    <source>
        <dbReference type="ARBA" id="ARBA00022679"/>
    </source>
</evidence>
<evidence type="ECO:0000313" key="4">
    <source>
        <dbReference type="Proteomes" id="UP001168380"/>
    </source>
</evidence>
<reference evidence="3" key="1">
    <citation type="submission" date="2023-07" db="EMBL/GenBank/DDBJ databases">
        <title>Gilvimarinus algae sp. nov., isolated from the surface of Kelp.</title>
        <authorList>
            <person name="Sun Y.Y."/>
            <person name="Gong Y."/>
            <person name="Du Z.J."/>
        </authorList>
    </citation>
    <scope>NUCLEOTIDE SEQUENCE</scope>
    <source>
        <strain evidence="3">SDUM040014</strain>
    </source>
</reference>
<proteinExistence type="inferred from homology"/>
<accession>A0ABT8TGI7</accession>
<dbReference type="SUPFAM" id="SSF64005">
    <property type="entry name" value="Undecaprenyl diphosphate synthase"/>
    <property type="match status" value="1"/>
</dbReference>
<feature type="binding site" evidence="2">
    <location>
        <position position="63"/>
    </location>
    <ligand>
        <name>substrate</name>
    </ligand>
</feature>
<dbReference type="PROSITE" id="PS01066">
    <property type="entry name" value="UPP_SYNTHASE"/>
    <property type="match status" value="1"/>
</dbReference>
<feature type="binding site" evidence="2">
    <location>
        <position position="202"/>
    </location>
    <ligand>
        <name>Mg(2+)</name>
        <dbReference type="ChEBI" id="CHEBI:18420"/>
    </ligand>
</feature>
<keyword evidence="2" id="KW-0573">Peptidoglycan synthesis</keyword>
<dbReference type="NCBIfam" id="TIGR00055">
    <property type="entry name" value="uppS"/>
    <property type="match status" value="1"/>
</dbReference>
<feature type="binding site" evidence="2">
    <location>
        <position position="19"/>
    </location>
    <ligand>
        <name>substrate</name>
    </ligand>
</feature>
<name>A0ABT8TGI7_9GAMM</name>
<dbReference type="RefSeq" id="WP_302712405.1">
    <property type="nucleotide sequence ID" value="NZ_JAULRT010000052.1"/>
</dbReference>
<evidence type="ECO:0000256" key="2">
    <source>
        <dbReference type="HAMAP-Rule" id="MF_01139"/>
    </source>
</evidence>
<dbReference type="GO" id="GO:0016740">
    <property type="term" value="F:transferase activity"/>
    <property type="evidence" value="ECO:0007669"/>
    <property type="project" value="UniProtKB-KW"/>
</dbReference>
<dbReference type="PANTHER" id="PTHR10291">
    <property type="entry name" value="DEHYDRODOLICHYL DIPHOSPHATE SYNTHASE FAMILY MEMBER"/>
    <property type="match status" value="1"/>
</dbReference>
<comment type="catalytic activity">
    <reaction evidence="2">
        <text>8 isopentenyl diphosphate + (2E,6E)-farnesyl diphosphate = di-trans,octa-cis-undecaprenyl diphosphate + 8 diphosphate</text>
        <dbReference type="Rhea" id="RHEA:27551"/>
        <dbReference type="ChEBI" id="CHEBI:33019"/>
        <dbReference type="ChEBI" id="CHEBI:58405"/>
        <dbReference type="ChEBI" id="CHEBI:128769"/>
        <dbReference type="ChEBI" id="CHEBI:175763"/>
        <dbReference type="EC" id="2.5.1.31"/>
    </reaction>
</comment>
<feature type="active site" evidence="2">
    <location>
        <position position="14"/>
    </location>
</feature>
<comment type="function">
    <text evidence="2">Catalyzes the sequential condensation of isopentenyl diphosphate (IPP) with (2E,6E)-farnesyl diphosphate (E,E-FPP) to yield (2Z,6Z,10Z,14Z,18Z,22Z,26Z,30Z,34E,38E)-undecaprenyl diphosphate (di-trans,octa-cis-UPP). UPP is the precursor of glycosyl carrier lipid in the biosynthesis of bacterial cell wall polysaccharide components such as peptidoglycan and lipopolysaccharide.</text>
</comment>
<comment type="similarity">
    <text evidence="2">Belongs to the UPP synthase family.</text>
</comment>
<comment type="subunit">
    <text evidence="2">Homodimer.</text>
</comment>
<dbReference type="Pfam" id="PF01255">
    <property type="entry name" value="Prenyltransf"/>
    <property type="match status" value="1"/>
</dbReference>
<dbReference type="Proteomes" id="UP001168380">
    <property type="component" value="Unassembled WGS sequence"/>
</dbReference>
<feature type="binding site" evidence="2">
    <location>
        <position position="14"/>
    </location>
    <ligand>
        <name>Mg(2+)</name>
        <dbReference type="ChEBI" id="CHEBI:18420"/>
    </ligand>
</feature>
<protein>
    <recommendedName>
        <fullName evidence="2">Ditrans,polycis-undecaprenyl-diphosphate synthase ((2E,6E)-farnesyl-diphosphate specific)</fullName>
        <ecNumber evidence="2">2.5.1.31</ecNumber>
    </recommendedName>
    <alternativeName>
        <fullName evidence="2">Ditrans,polycis-undecaprenylcistransferase</fullName>
    </alternativeName>
    <alternativeName>
        <fullName evidence="2">Undecaprenyl diphosphate synthase</fullName>
        <shortName evidence="2">UDS</shortName>
    </alternativeName>
    <alternativeName>
        <fullName evidence="2">Undecaprenyl pyrophosphate synthase</fullName>
        <shortName evidence="2">UPP synthase</shortName>
    </alternativeName>
</protein>
<dbReference type="EC" id="2.5.1.31" evidence="2"/>
<dbReference type="HAMAP" id="MF_01139">
    <property type="entry name" value="ISPT"/>
    <property type="match status" value="1"/>
</dbReference>
<feature type="binding site" evidence="2">
    <location>
        <begin position="189"/>
        <end position="191"/>
    </location>
    <ligand>
        <name>substrate</name>
    </ligand>
</feature>
<dbReference type="InterPro" id="IPR018520">
    <property type="entry name" value="UPP_synth-like_CS"/>
</dbReference>
<dbReference type="CDD" id="cd00475">
    <property type="entry name" value="Cis_IPPS"/>
    <property type="match status" value="1"/>
</dbReference>
<dbReference type="PANTHER" id="PTHR10291:SF0">
    <property type="entry name" value="DEHYDRODOLICHYL DIPHOSPHATE SYNTHASE 2"/>
    <property type="match status" value="1"/>
</dbReference>
<sequence length="252" mass="27990">MTDSLLRHIAIIMDGNNRWAKQRSLSGIAGHREGVERIRDVMAACQELGVEVLTLFAFSSENWKRPAREVDALMSLFQVYLKKEARLLKKRGVRLKVVGSRERFSKALNSAIVAAEQLTNVPEAKTTLVIAADYGGRWDIAQAAARLAEAVASGHLQASEIDEHRFAEYTSLAGLPELDLLIRTGGEHRISNFVLWQAAYAELYFSPALWPDFNGDMLKAAADNFYQRQRRFGRTAEQCAEPSLGQGGSSHA</sequence>
<feature type="binding site" evidence="2">
    <location>
        <begin position="59"/>
        <end position="61"/>
    </location>
    <ligand>
        <name>substrate</name>
    </ligand>
</feature>
<gene>
    <name evidence="2 3" type="primary">uppS</name>
    <name evidence="3" type="ORF">QWI16_08645</name>
</gene>
<dbReference type="InterPro" id="IPR036424">
    <property type="entry name" value="UPP_synth-like_sf"/>
</dbReference>
<feature type="binding site" evidence="2">
    <location>
        <position position="183"/>
    </location>
    <ligand>
        <name>substrate</name>
    </ligand>
</feature>
<feature type="binding site" evidence="2">
    <location>
        <position position="65"/>
    </location>
    <ligand>
        <name>substrate</name>
    </ligand>
</feature>
<comment type="caution">
    <text evidence="2">Lacks conserved residue(s) required for the propagation of feature annotation.</text>
</comment>
<dbReference type="EMBL" id="JAULRT010000052">
    <property type="protein sequence ID" value="MDO3382243.1"/>
    <property type="molecule type" value="Genomic_DNA"/>
</dbReference>
<keyword evidence="2" id="KW-0460">Magnesium</keyword>
<keyword evidence="2" id="KW-0961">Cell wall biogenesis/degradation</keyword>
<feature type="binding site" evidence="2">
    <location>
        <begin position="15"/>
        <end position="18"/>
    </location>
    <ligand>
        <name>substrate</name>
    </ligand>
</feature>
<dbReference type="InterPro" id="IPR001441">
    <property type="entry name" value="UPP_synth-like"/>
</dbReference>
<keyword evidence="2" id="KW-0479">Metal-binding</keyword>
<organism evidence="3 4">
    <name type="scientific">Gilvimarinus algae</name>
    <dbReference type="NCBI Taxonomy" id="3058037"/>
    <lineage>
        <taxon>Bacteria</taxon>
        <taxon>Pseudomonadati</taxon>
        <taxon>Pseudomonadota</taxon>
        <taxon>Gammaproteobacteria</taxon>
        <taxon>Cellvibrionales</taxon>
        <taxon>Cellvibrionaceae</taxon>
        <taxon>Gilvimarinus</taxon>
    </lineage>
</organism>
<feature type="binding site" evidence="2">
    <location>
        <position position="31"/>
    </location>
    <ligand>
        <name>substrate</name>
    </ligand>
</feature>
<comment type="cofactor">
    <cofactor evidence="2">
        <name>Mg(2+)</name>
        <dbReference type="ChEBI" id="CHEBI:18420"/>
    </cofactor>
    <text evidence="2">Binds 2 magnesium ions per subunit.</text>
</comment>
<dbReference type="Gene3D" id="3.40.1180.10">
    <property type="entry name" value="Decaprenyl diphosphate synthase-like"/>
    <property type="match status" value="1"/>
</dbReference>
<evidence type="ECO:0000313" key="3">
    <source>
        <dbReference type="EMBL" id="MDO3382243.1"/>
    </source>
</evidence>
<keyword evidence="2" id="KW-0133">Cell shape</keyword>
<keyword evidence="4" id="KW-1185">Reference proteome</keyword>